<gene>
    <name evidence="1" type="ORF">S01H4_40268</name>
</gene>
<dbReference type="AlphaFoldDB" id="X1D8W6"/>
<sequence>HVNCQESSYWVAKMAKLGYIFRKEKVEAVRKGLEPVKHKKEIRSYYEHLLAFETKE</sequence>
<reference evidence="1" key="1">
    <citation type="journal article" date="2014" name="Front. Microbiol.">
        <title>High frequency of phylogenetically diverse reductive dehalogenase-homologous genes in deep subseafloor sedimentary metagenomes.</title>
        <authorList>
            <person name="Kawai M."/>
            <person name="Futagami T."/>
            <person name="Toyoda A."/>
            <person name="Takaki Y."/>
            <person name="Nishi S."/>
            <person name="Hori S."/>
            <person name="Arai W."/>
            <person name="Tsubouchi T."/>
            <person name="Morono Y."/>
            <person name="Uchiyama I."/>
            <person name="Ito T."/>
            <person name="Fujiyama A."/>
            <person name="Inagaki F."/>
            <person name="Takami H."/>
        </authorList>
    </citation>
    <scope>NUCLEOTIDE SEQUENCE</scope>
    <source>
        <strain evidence="1">Expedition CK06-06</strain>
    </source>
</reference>
<dbReference type="EMBL" id="BART01021911">
    <property type="protein sequence ID" value="GAH04750.1"/>
    <property type="molecule type" value="Genomic_DNA"/>
</dbReference>
<name>X1D8W6_9ZZZZ</name>
<feature type="non-terminal residue" evidence="1">
    <location>
        <position position="1"/>
    </location>
</feature>
<proteinExistence type="predicted"/>
<comment type="caution">
    <text evidence="1">The sequence shown here is derived from an EMBL/GenBank/DDBJ whole genome shotgun (WGS) entry which is preliminary data.</text>
</comment>
<protein>
    <submittedName>
        <fullName evidence="1">Uncharacterized protein</fullName>
    </submittedName>
</protein>
<organism evidence="1">
    <name type="scientific">marine sediment metagenome</name>
    <dbReference type="NCBI Taxonomy" id="412755"/>
    <lineage>
        <taxon>unclassified sequences</taxon>
        <taxon>metagenomes</taxon>
        <taxon>ecological metagenomes</taxon>
    </lineage>
</organism>
<evidence type="ECO:0000313" key="1">
    <source>
        <dbReference type="EMBL" id="GAH04750.1"/>
    </source>
</evidence>
<accession>X1D8W6</accession>